<keyword evidence="1" id="KW-1133">Transmembrane helix</keyword>
<reference evidence="2 3" key="1">
    <citation type="submission" date="2017-01" db="EMBL/GenBank/DDBJ databases">
        <title>Comparative genomic analysis of Brazilian Leptospira santarosai.</title>
        <authorList>
            <person name="Moreno L.Z."/>
            <person name="Miraglia F."/>
            <person name="Kremer F.S."/>
            <person name="Eslabao M.R."/>
            <person name="Lilenbaum W."/>
            <person name="Dellagostin O.A."/>
            <person name="Moreno A.M."/>
        </authorList>
    </citation>
    <scope>NUCLEOTIDE SEQUENCE [LARGE SCALE GENOMIC DNA]</scope>
    <source>
        <strain evidence="2 3">M52/8-19</strain>
    </source>
</reference>
<dbReference type="RefSeq" id="WP_008400325.1">
    <property type="nucleotide sequence ID" value="NZ_CP028370.1"/>
</dbReference>
<keyword evidence="1" id="KW-0812">Transmembrane</keyword>
<proteinExistence type="predicted"/>
<evidence type="ECO:0000313" key="2">
    <source>
        <dbReference type="EMBL" id="ONF92738.1"/>
    </source>
</evidence>
<feature type="transmembrane region" description="Helical" evidence="1">
    <location>
        <begin position="49"/>
        <end position="67"/>
    </location>
</feature>
<protein>
    <submittedName>
        <fullName evidence="2">Uncharacterized protein</fullName>
    </submittedName>
</protein>
<keyword evidence="1" id="KW-0472">Membrane</keyword>
<evidence type="ECO:0000313" key="3">
    <source>
        <dbReference type="Proteomes" id="UP000189337"/>
    </source>
</evidence>
<organism evidence="2 3">
    <name type="scientific">Leptospira santarosai</name>
    <dbReference type="NCBI Taxonomy" id="28183"/>
    <lineage>
        <taxon>Bacteria</taxon>
        <taxon>Pseudomonadati</taxon>
        <taxon>Spirochaetota</taxon>
        <taxon>Spirochaetia</taxon>
        <taxon>Leptospirales</taxon>
        <taxon>Leptospiraceae</taxon>
        <taxon>Leptospira</taxon>
    </lineage>
</organism>
<dbReference type="Proteomes" id="UP000189337">
    <property type="component" value="Unassembled WGS sequence"/>
</dbReference>
<gene>
    <name evidence="2" type="ORF">BWD14_11055</name>
</gene>
<dbReference type="AlphaFoldDB" id="A0AB73LMC5"/>
<name>A0AB73LMC5_9LEPT</name>
<accession>A0AB73LMC5</accession>
<dbReference type="EMBL" id="MTSU01000009">
    <property type="protein sequence ID" value="ONF92738.1"/>
    <property type="molecule type" value="Genomic_DNA"/>
</dbReference>
<evidence type="ECO:0000256" key="1">
    <source>
        <dbReference type="SAM" id="Phobius"/>
    </source>
</evidence>
<comment type="caution">
    <text evidence="2">The sequence shown here is derived from an EMBL/GenBank/DDBJ whole genome shotgun (WGS) entry which is preliminary data.</text>
</comment>
<sequence>MKSKTVLLTSMGVLLIGFLFPESLTMPVEGANQSSYSIDSFWFYPWGKSITHNLHYSIITLFPYVWLADKSVEGWKKIFYLNPIPYLIEADVKNRL</sequence>